<dbReference type="PRINTS" id="PR00465">
    <property type="entry name" value="EP450IV"/>
</dbReference>
<keyword evidence="3" id="KW-0479">Metal-binding</keyword>
<comment type="cofactor">
    <cofactor evidence="1">
        <name>heme</name>
        <dbReference type="ChEBI" id="CHEBI:30413"/>
    </cofactor>
</comment>
<comment type="caution">
    <text evidence="7">The sequence shown here is derived from an EMBL/GenBank/DDBJ whole genome shotgun (WGS) entry which is preliminary data.</text>
</comment>
<protein>
    <recommendedName>
        <fullName evidence="9">Cytochrome P450</fullName>
    </recommendedName>
</protein>
<evidence type="ECO:0000256" key="3">
    <source>
        <dbReference type="ARBA" id="ARBA00022723"/>
    </source>
</evidence>
<evidence type="ECO:0000256" key="6">
    <source>
        <dbReference type="ARBA" id="ARBA00023033"/>
    </source>
</evidence>
<dbReference type="Gene3D" id="1.10.630.10">
    <property type="entry name" value="Cytochrome P450"/>
    <property type="match status" value="1"/>
</dbReference>
<dbReference type="InterPro" id="IPR002403">
    <property type="entry name" value="Cyt_P450_E_grp-IV"/>
</dbReference>
<dbReference type="InterPro" id="IPR001128">
    <property type="entry name" value="Cyt_P450"/>
</dbReference>
<dbReference type="InterPro" id="IPR036396">
    <property type="entry name" value="Cyt_P450_sf"/>
</dbReference>
<accession>A0ABR1SQ97</accession>
<dbReference type="PANTHER" id="PTHR46206">
    <property type="entry name" value="CYTOCHROME P450"/>
    <property type="match status" value="1"/>
</dbReference>
<keyword evidence="5" id="KW-0408">Iron</keyword>
<evidence type="ECO:0000313" key="8">
    <source>
        <dbReference type="Proteomes" id="UP001396898"/>
    </source>
</evidence>
<dbReference type="EMBL" id="JAQQWI010000004">
    <property type="protein sequence ID" value="KAK8036504.1"/>
    <property type="molecule type" value="Genomic_DNA"/>
</dbReference>
<comment type="similarity">
    <text evidence="2">Belongs to the cytochrome P450 family.</text>
</comment>
<sequence>MSTEKLGPMSDLGRAAWDYVSASRYPRLIGMVLLWFWALFFQPKRPGIANAPVHGSRGFWEPDFFLKTRFIYDAYRIIGSGFDRVIRYLLDSISGLGLNPERLLADADFAIQYKDRPFILRRHDADINVLPMKYLDELRLVPREELNGKMNIFRSWPWASVISDSDLHVTVLTRKLNPDLPRYVELAREELDYGWDKDVPQPDDWAVVDIQGVMRQLVARMSAKVFLGEPVCRDPTWLDLTINFSVDIFMASFALRAFPWWCHFLVKPLIPARRRVHKQIRIGTEVVRSLMAERDADADEVVTGDGRGSGKGGTLFDWMMENAVGKEGSLGEMAARQCILTLASIHTTATTVANALFDLIAHPEWIDVLREEIRETTENYGDLGQNDSTKAWLNRLEKMDSFIVESQRVHPPILLTPQRIAMVPITLKDGTHIPVGTRVAWAGPQHSLHPSITPHPATFDPLRNYRKRHASEENRKRFMAGQTDPDNMSFGYGNQICPGRYFAVFEIKMMLMRLLEAFDFAAPPGKGKGWPRTIYADENVILDPYAKVMMRKRQGVTG</sequence>
<evidence type="ECO:0000256" key="1">
    <source>
        <dbReference type="ARBA" id="ARBA00001971"/>
    </source>
</evidence>
<keyword evidence="4" id="KW-0560">Oxidoreductase</keyword>
<dbReference type="PANTHER" id="PTHR46206:SF9">
    <property type="entry name" value="CYTOCHROME P450"/>
    <property type="match status" value="1"/>
</dbReference>
<dbReference type="Proteomes" id="UP001396898">
    <property type="component" value="Unassembled WGS sequence"/>
</dbReference>
<evidence type="ECO:0000256" key="5">
    <source>
        <dbReference type="ARBA" id="ARBA00023004"/>
    </source>
</evidence>
<name>A0ABR1SQ97_9PEZI</name>
<organism evidence="7 8">
    <name type="scientific">Apiospora marii</name>
    <dbReference type="NCBI Taxonomy" id="335849"/>
    <lineage>
        <taxon>Eukaryota</taxon>
        <taxon>Fungi</taxon>
        <taxon>Dikarya</taxon>
        <taxon>Ascomycota</taxon>
        <taxon>Pezizomycotina</taxon>
        <taxon>Sordariomycetes</taxon>
        <taxon>Xylariomycetidae</taxon>
        <taxon>Amphisphaeriales</taxon>
        <taxon>Apiosporaceae</taxon>
        <taxon>Apiospora</taxon>
    </lineage>
</organism>
<gene>
    <name evidence="7" type="ORF">PG991_001641</name>
</gene>
<dbReference type="SUPFAM" id="SSF48264">
    <property type="entry name" value="Cytochrome P450"/>
    <property type="match status" value="1"/>
</dbReference>
<proteinExistence type="inferred from homology"/>
<keyword evidence="6" id="KW-0503">Monooxygenase</keyword>
<evidence type="ECO:0008006" key="9">
    <source>
        <dbReference type="Google" id="ProtNLM"/>
    </source>
</evidence>
<evidence type="ECO:0000256" key="4">
    <source>
        <dbReference type="ARBA" id="ARBA00023002"/>
    </source>
</evidence>
<dbReference type="CDD" id="cd11041">
    <property type="entry name" value="CYP503A1-like"/>
    <property type="match status" value="1"/>
</dbReference>
<dbReference type="Pfam" id="PF00067">
    <property type="entry name" value="p450"/>
    <property type="match status" value="1"/>
</dbReference>
<keyword evidence="8" id="KW-1185">Reference proteome</keyword>
<evidence type="ECO:0000256" key="2">
    <source>
        <dbReference type="ARBA" id="ARBA00010617"/>
    </source>
</evidence>
<evidence type="ECO:0000313" key="7">
    <source>
        <dbReference type="EMBL" id="KAK8036504.1"/>
    </source>
</evidence>
<reference evidence="7 8" key="1">
    <citation type="submission" date="2023-01" db="EMBL/GenBank/DDBJ databases">
        <title>Analysis of 21 Apiospora genomes using comparative genomics revels a genus with tremendous synthesis potential of carbohydrate active enzymes and secondary metabolites.</title>
        <authorList>
            <person name="Sorensen T."/>
        </authorList>
    </citation>
    <scope>NUCLEOTIDE SEQUENCE [LARGE SCALE GENOMIC DNA]</scope>
    <source>
        <strain evidence="7 8">CBS 20057</strain>
    </source>
</reference>